<gene>
    <name evidence="3" type="ORF">SAMEA4029010_CIC11G00000004517</name>
</gene>
<feature type="region of interest" description="Disordered" evidence="1">
    <location>
        <begin position="205"/>
        <end position="385"/>
    </location>
</feature>
<feature type="domain" description="Transcription elongation factor Eaf N-terminal" evidence="2">
    <location>
        <begin position="8"/>
        <end position="124"/>
    </location>
</feature>
<name>A0A1L0BAJ0_9ASCO</name>
<accession>A0A1L0BAJ0</accession>
<protein>
    <submittedName>
        <fullName evidence="3">CIC11C00000004517</fullName>
    </submittedName>
</protein>
<proteinExistence type="predicted"/>
<feature type="region of interest" description="Disordered" evidence="1">
    <location>
        <begin position="144"/>
        <end position="193"/>
    </location>
</feature>
<evidence type="ECO:0000259" key="2">
    <source>
        <dbReference type="Pfam" id="PF09816"/>
    </source>
</evidence>
<feature type="compositionally biased region" description="Basic and acidic residues" evidence="1">
    <location>
        <begin position="223"/>
        <end position="247"/>
    </location>
</feature>
<dbReference type="AlphaFoldDB" id="A0A1L0BAJ0"/>
<evidence type="ECO:0000256" key="1">
    <source>
        <dbReference type="SAM" id="MobiDB-lite"/>
    </source>
</evidence>
<dbReference type="EMBL" id="LT635756">
    <property type="protein sequence ID" value="SGZ47505.1"/>
    <property type="molecule type" value="Genomic_DNA"/>
</dbReference>
<dbReference type="STRING" id="45354.A0A1L0BAJ0"/>
<feature type="compositionally biased region" description="Low complexity" evidence="1">
    <location>
        <begin position="344"/>
        <end position="354"/>
    </location>
</feature>
<feature type="compositionally biased region" description="Basic and acidic residues" evidence="1">
    <location>
        <begin position="156"/>
        <end position="168"/>
    </location>
</feature>
<organism evidence="3 4">
    <name type="scientific">Sungouiella intermedia</name>
    <dbReference type="NCBI Taxonomy" id="45354"/>
    <lineage>
        <taxon>Eukaryota</taxon>
        <taxon>Fungi</taxon>
        <taxon>Dikarya</taxon>
        <taxon>Ascomycota</taxon>
        <taxon>Saccharomycotina</taxon>
        <taxon>Pichiomycetes</taxon>
        <taxon>Metschnikowiaceae</taxon>
        <taxon>Sungouiella</taxon>
    </lineage>
</organism>
<sequence length="385" mass="42729">MQIADGEYEIDLLVLLASPEAPASLVAIRYGFIPDSMDQKAPLRLYQNDQVCILEAQLVEKTAKSGLRAQPIIFEGVPQGQRLGHSSANMESYFLLFVPKPAPSEPAVELRRLGSVIRVSKSRNTDKWRTAISEWKEIPKKHDHNLGLEIPRPSPKPKETTRPNETHRKKEVAKANPMALKRPPTATPEQKDIISVSDFEDLDSSTEDAFPVFGNDAPQSMNKDTRTENAKFRSDKSSPFEEHKSQKAPELAITDTLKVAKPRTATKNLKEKRPARASKTTNSKPKPKAVEIDDMDDEFKDLEDQLQEVLVDSQPMDVDSSSDEDSDNGRGPPIVIRMNDDSTSRPTSSMGSSRPGKKPMSLRELYGGSKSYGGKNDDGSSSEEE</sequence>
<evidence type="ECO:0000313" key="3">
    <source>
        <dbReference type="EMBL" id="SGZ47505.1"/>
    </source>
</evidence>
<dbReference type="Proteomes" id="UP000182334">
    <property type="component" value="Chromosome I"/>
</dbReference>
<keyword evidence="4" id="KW-1185">Reference proteome</keyword>
<feature type="compositionally biased region" description="Acidic residues" evidence="1">
    <location>
        <begin position="292"/>
        <end position="306"/>
    </location>
</feature>
<evidence type="ECO:0000313" key="4">
    <source>
        <dbReference type="Proteomes" id="UP000182334"/>
    </source>
</evidence>
<reference evidence="3 4" key="1">
    <citation type="submission" date="2016-10" db="EMBL/GenBank/DDBJ databases">
        <authorList>
            <person name="de Groot N.N."/>
        </authorList>
    </citation>
    <scope>NUCLEOTIDE SEQUENCE [LARGE SCALE GENOMIC DNA]</scope>
    <source>
        <strain evidence="3 4">CBS 141442</strain>
    </source>
</reference>
<dbReference type="Pfam" id="PF09816">
    <property type="entry name" value="EAF"/>
    <property type="match status" value="1"/>
</dbReference>
<dbReference type="InterPro" id="IPR019194">
    <property type="entry name" value="Tscrpt_elong_fac_Eaf_N"/>
</dbReference>
<dbReference type="OrthoDB" id="3998262at2759"/>